<evidence type="ECO:0000256" key="4">
    <source>
        <dbReference type="ARBA" id="ARBA00022729"/>
    </source>
</evidence>
<dbReference type="InterPro" id="IPR013320">
    <property type="entry name" value="ConA-like_dom_sf"/>
</dbReference>
<dbReference type="Pfam" id="PF00840">
    <property type="entry name" value="Glyco_hydro_7"/>
    <property type="match status" value="1"/>
</dbReference>
<evidence type="ECO:0000313" key="12">
    <source>
        <dbReference type="Proteomes" id="UP000002640"/>
    </source>
</evidence>
<evidence type="ECO:0000256" key="3">
    <source>
        <dbReference type="ARBA" id="ARBA00012561"/>
    </source>
</evidence>
<evidence type="ECO:0000256" key="1">
    <source>
        <dbReference type="ARBA" id="ARBA00001641"/>
    </source>
</evidence>
<evidence type="ECO:0000256" key="9">
    <source>
        <dbReference type="ARBA" id="ARBA00023326"/>
    </source>
</evidence>
<dbReference type="GeneID" id="20646346"/>
<gene>
    <name evidence="11" type="ORF">PHYSODRAFT_331860</name>
</gene>
<sequence>MKLSSATVGLAVVTVSSIGPPSVAQQPGSNVPEKHPSLPSQVCTKITDVLAQVDQADSKVVKCITEKSSVVIDANWRDMTPKECAKICGLEGADYAGKHNITTSGDTLNMKLETTGGVGTRVYMLDASGKKYKQFKLLNQEFTFDVDMSSLPCGSNGALYFSKMDADGGTSRFPTNTAGAAYGTGYCDAQCQKDVKFINGEANLKSTYGSCCTEMDIWEANSMATAYTTHPCSTDGQQRCIDDEDCGATDETRYTGWCDKHGCDFNPFRMGNKKFYGRGKKYEIDTTRPFIVVTQFQDDRVVRNPKATWPALNGTNLISDDMCNTSNAYFGDHPYVMGGLAQLGKQMVGGMTLAMSIWVDYGSNMTWLDSYSTGANPKTPGVMRGSCLSDGGDPESVFAESPDATVKFMNIRSGDFGSTY</sequence>
<dbReference type="GO" id="GO:0030245">
    <property type="term" value="P:cellulose catabolic process"/>
    <property type="evidence" value="ECO:0007669"/>
    <property type="project" value="UniProtKB-KW"/>
</dbReference>
<dbReference type="Gene3D" id="2.70.100.10">
    <property type="entry name" value="Glycoside hydrolase, family 7, domain"/>
    <property type="match status" value="1"/>
</dbReference>
<dbReference type="STRING" id="1094619.G4ZFL9"/>
<dbReference type="EC" id="3.2.1.91" evidence="3"/>
<dbReference type="PANTHER" id="PTHR33753">
    <property type="entry name" value="1,4-BETA-D-GLUCAN CELLOBIOHYDROLASE B"/>
    <property type="match status" value="1"/>
</dbReference>
<dbReference type="InParanoid" id="G4ZFL9"/>
<proteinExistence type="inferred from homology"/>
<dbReference type="RefSeq" id="XP_009527014.1">
    <property type="nucleotide sequence ID" value="XM_009528719.1"/>
</dbReference>
<dbReference type="InterPro" id="IPR001722">
    <property type="entry name" value="Glyco_hydro_7"/>
</dbReference>
<evidence type="ECO:0000256" key="8">
    <source>
        <dbReference type="ARBA" id="ARBA00023295"/>
    </source>
</evidence>
<keyword evidence="4 10" id="KW-0732">Signal</keyword>
<evidence type="ECO:0000256" key="10">
    <source>
        <dbReference type="SAM" id="SignalP"/>
    </source>
</evidence>
<keyword evidence="8" id="KW-0326">Glycosidase</keyword>
<keyword evidence="7" id="KW-0119">Carbohydrate metabolism</keyword>
<feature type="signal peptide" evidence="10">
    <location>
        <begin position="1"/>
        <end position="24"/>
    </location>
</feature>
<keyword evidence="6" id="KW-0136">Cellulose degradation</keyword>
<dbReference type="CDD" id="cd07999">
    <property type="entry name" value="GH7_CBH_EG"/>
    <property type="match status" value="1"/>
</dbReference>
<dbReference type="AlphaFoldDB" id="G4ZFL9"/>
<dbReference type="SMR" id="G4ZFL9"/>
<accession>G4ZFL9</accession>
<evidence type="ECO:0000256" key="2">
    <source>
        <dbReference type="ARBA" id="ARBA00006044"/>
    </source>
</evidence>
<feature type="chain" id="PRO_5003472038" description="cellulose 1,4-beta-cellobiosidase (non-reducing end)" evidence="10">
    <location>
        <begin position="25"/>
        <end position="420"/>
    </location>
</feature>
<comment type="similarity">
    <text evidence="2">Belongs to the glycosyl hydrolase 7 (cellulase C) family.</text>
</comment>
<protein>
    <recommendedName>
        <fullName evidence="3">cellulose 1,4-beta-cellobiosidase (non-reducing end)</fullName>
        <ecNumber evidence="3">3.2.1.91</ecNumber>
    </recommendedName>
</protein>
<evidence type="ECO:0000313" key="11">
    <source>
        <dbReference type="EMBL" id="EGZ17956.1"/>
    </source>
</evidence>
<evidence type="ECO:0000256" key="5">
    <source>
        <dbReference type="ARBA" id="ARBA00022801"/>
    </source>
</evidence>
<name>G4ZFL9_PHYSP</name>
<dbReference type="GO" id="GO:0016162">
    <property type="term" value="F:cellulose 1,4-beta-cellobiosidase activity"/>
    <property type="evidence" value="ECO:0007669"/>
    <property type="project" value="UniProtKB-EC"/>
</dbReference>
<dbReference type="PANTHER" id="PTHR33753:SF2">
    <property type="entry name" value="GLYCOSIDE HYDROLASE FAMILY 7 PROTEIN"/>
    <property type="match status" value="1"/>
</dbReference>
<keyword evidence="5" id="KW-0378">Hydrolase</keyword>
<dbReference type="SUPFAM" id="SSF49899">
    <property type="entry name" value="Concanavalin A-like lectins/glucanases"/>
    <property type="match status" value="1"/>
</dbReference>
<dbReference type="KEGG" id="psoj:PHYSODRAFT_331860"/>
<organism evidence="11 12">
    <name type="scientific">Phytophthora sojae (strain P6497)</name>
    <name type="common">Soybean stem and root rot agent</name>
    <name type="synonym">Phytophthora megasperma f. sp. glycines</name>
    <dbReference type="NCBI Taxonomy" id="1094619"/>
    <lineage>
        <taxon>Eukaryota</taxon>
        <taxon>Sar</taxon>
        <taxon>Stramenopiles</taxon>
        <taxon>Oomycota</taxon>
        <taxon>Peronosporomycetes</taxon>
        <taxon>Peronosporales</taxon>
        <taxon>Peronosporaceae</taxon>
        <taxon>Phytophthora</taxon>
    </lineage>
</organism>
<evidence type="ECO:0000256" key="6">
    <source>
        <dbReference type="ARBA" id="ARBA00023001"/>
    </source>
</evidence>
<comment type="catalytic activity">
    <reaction evidence="1">
        <text>Hydrolysis of (1-&gt;4)-beta-D-glucosidic linkages in cellulose and cellotetraose, releasing cellobiose from the non-reducing ends of the chains.</text>
        <dbReference type="EC" id="3.2.1.91"/>
    </reaction>
</comment>
<dbReference type="InterPro" id="IPR037019">
    <property type="entry name" value="Glyco_hydro_7_sf"/>
</dbReference>
<evidence type="ECO:0000256" key="7">
    <source>
        <dbReference type="ARBA" id="ARBA00023277"/>
    </source>
</evidence>
<keyword evidence="9" id="KW-0624">Polysaccharide degradation</keyword>
<keyword evidence="12" id="KW-1185">Reference proteome</keyword>
<dbReference type="EMBL" id="JH159154">
    <property type="protein sequence ID" value="EGZ17956.1"/>
    <property type="molecule type" value="Genomic_DNA"/>
</dbReference>
<dbReference type="Proteomes" id="UP000002640">
    <property type="component" value="Unassembled WGS sequence"/>
</dbReference>
<dbReference type="PRINTS" id="PR00734">
    <property type="entry name" value="GLHYDRLASE7"/>
</dbReference>
<reference evidence="11 12" key="1">
    <citation type="journal article" date="2006" name="Science">
        <title>Phytophthora genome sequences uncover evolutionary origins and mechanisms of pathogenesis.</title>
        <authorList>
            <person name="Tyler B.M."/>
            <person name="Tripathy S."/>
            <person name="Zhang X."/>
            <person name="Dehal P."/>
            <person name="Jiang R.H."/>
            <person name="Aerts A."/>
            <person name="Arredondo F.D."/>
            <person name="Baxter L."/>
            <person name="Bensasson D."/>
            <person name="Beynon J.L."/>
            <person name="Chapman J."/>
            <person name="Damasceno C.M."/>
            <person name="Dorrance A.E."/>
            <person name="Dou D."/>
            <person name="Dickerman A.W."/>
            <person name="Dubchak I.L."/>
            <person name="Garbelotto M."/>
            <person name="Gijzen M."/>
            <person name="Gordon S.G."/>
            <person name="Govers F."/>
            <person name="Grunwald N.J."/>
            <person name="Huang W."/>
            <person name="Ivors K.L."/>
            <person name="Jones R.W."/>
            <person name="Kamoun S."/>
            <person name="Krampis K."/>
            <person name="Lamour K.H."/>
            <person name="Lee M.K."/>
            <person name="McDonald W.H."/>
            <person name="Medina M."/>
            <person name="Meijer H.J."/>
            <person name="Nordberg E.K."/>
            <person name="Maclean D.J."/>
            <person name="Ospina-Giraldo M.D."/>
            <person name="Morris P.F."/>
            <person name="Phuntumart V."/>
            <person name="Putnam N.H."/>
            <person name="Rash S."/>
            <person name="Rose J.K."/>
            <person name="Sakihama Y."/>
            <person name="Salamov A.A."/>
            <person name="Savidor A."/>
            <person name="Scheuring C.F."/>
            <person name="Smith B.M."/>
            <person name="Sobral B.W."/>
            <person name="Terry A."/>
            <person name="Torto-Alalibo T.A."/>
            <person name="Win J."/>
            <person name="Xu Z."/>
            <person name="Zhang H."/>
            <person name="Grigoriev I.V."/>
            <person name="Rokhsar D.S."/>
            <person name="Boore J.L."/>
        </authorList>
    </citation>
    <scope>NUCLEOTIDE SEQUENCE [LARGE SCALE GENOMIC DNA]</scope>
    <source>
        <strain evidence="11 12">P6497</strain>
    </source>
</reference>
<dbReference type="OMA" id="TIPATYN"/>